<feature type="domain" description="Ice-binding protein C-terminal" evidence="2">
    <location>
        <begin position="222"/>
        <end position="241"/>
    </location>
</feature>
<feature type="chain" id="PRO_5009441647" evidence="1">
    <location>
        <begin position="27"/>
        <end position="247"/>
    </location>
</feature>
<evidence type="ECO:0000313" key="4">
    <source>
        <dbReference type="Proteomes" id="UP000176944"/>
    </source>
</evidence>
<evidence type="ECO:0000313" key="3">
    <source>
        <dbReference type="EMBL" id="AOY79425.1"/>
    </source>
</evidence>
<evidence type="ECO:0000259" key="2">
    <source>
        <dbReference type="Pfam" id="PF07589"/>
    </source>
</evidence>
<dbReference type="Pfam" id="PF07589">
    <property type="entry name" value="PEP-CTERM"/>
    <property type="match status" value="1"/>
</dbReference>
<name>A0A1D9FVS9_MOOP1</name>
<organism evidence="3 4">
    <name type="scientific">Moorena producens (strain JHB)</name>
    <dbReference type="NCBI Taxonomy" id="1454205"/>
    <lineage>
        <taxon>Bacteria</taxon>
        <taxon>Bacillati</taxon>
        <taxon>Cyanobacteriota</taxon>
        <taxon>Cyanophyceae</taxon>
        <taxon>Coleofasciculales</taxon>
        <taxon>Coleofasciculaceae</taxon>
        <taxon>Moorena</taxon>
    </lineage>
</organism>
<feature type="signal peptide" evidence="1">
    <location>
        <begin position="1"/>
        <end position="26"/>
    </location>
</feature>
<gene>
    <name evidence="3" type="ORF">BJP36_05320</name>
</gene>
<dbReference type="AlphaFoldDB" id="A0A1D9FVS9"/>
<reference evidence="4" key="1">
    <citation type="submission" date="2016-10" db="EMBL/GenBank/DDBJ databases">
        <title>Comparative genomics uncovers the prolific and rare metabolic potential of the cyanobacterial genus Moorea.</title>
        <authorList>
            <person name="Leao T."/>
            <person name="Castelao G."/>
            <person name="Korobeynikov A."/>
            <person name="Monroe E.A."/>
            <person name="Podell S."/>
            <person name="Glukhov E."/>
            <person name="Allen E."/>
            <person name="Gerwick W.H."/>
            <person name="Gerwick L."/>
        </authorList>
    </citation>
    <scope>NUCLEOTIDE SEQUENCE [LARGE SCALE GENOMIC DNA]</scope>
    <source>
        <strain evidence="4">JHB</strain>
    </source>
</reference>
<sequence length="247" mass="26326">MKKLSTVTLTAALVTLGTVGGNPALADEYLLDFEKDDAGNILKAGTKKNIGEQWAKFGVHITSNKGSNHPLRLFNSNCGPDFGITCTGGDSDLATGPSFGTKPQGNVLIINEDKSKTPDDWAGGGIISFVFDQAVSVDYVTLLDIDENPKNKNGYVKAFLEDGTTEKQSLKFGTDNSLSTYDFSYLPEYSVTKLDIKLPGSGAVSGIKFTDFPDPPKPSKKVPEPTSTLGLLMLGAIGAGSVFKRYK</sequence>
<dbReference type="InterPro" id="IPR013424">
    <property type="entry name" value="Ice-binding_C"/>
</dbReference>
<keyword evidence="1" id="KW-0732">Signal</keyword>
<proteinExistence type="predicted"/>
<dbReference type="EMBL" id="CP017708">
    <property type="protein sequence ID" value="AOY79425.1"/>
    <property type="molecule type" value="Genomic_DNA"/>
</dbReference>
<evidence type="ECO:0000256" key="1">
    <source>
        <dbReference type="SAM" id="SignalP"/>
    </source>
</evidence>
<protein>
    <submittedName>
        <fullName evidence="3">PEP-CTERM sorting domain-containing protein</fullName>
    </submittedName>
</protein>
<dbReference type="NCBIfam" id="TIGR02595">
    <property type="entry name" value="PEP_CTERM"/>
    <property type="match status" value="1"/>
</dbReference>
<accession>A0A1D9FVS9</accession>
<dbReference type="Proteomes" id="UP000176944">
    <property type="component" value="Chromosome"/>
</dbReference>